<dbReference type="RefSeq" id="WP_011584897.1">
    <property type="nucleotide sequence ID" value="NC_008255.1"/>
</dbReference>
<sequence>MKKTLYKIVIIIAASCILYSCGNKSEKAVEEHHEEEEGKVELNNAQFKSAGIEFGKVELKNISSTISVNGVLDVPPQNMVSLSALMGGFIKSTILLQGMRVKKGQVIATIQNTDFIQIQTEYLENIQKLKFLELEYKRQEELSKENVASAKIFQQASSDYNSLQATIGGLEEKLKILNIDPTTLTKSTIRSIVNIYSPINGYVTTVNINIGRFVNPQDVICEIVDTEHLHAELTVFEKDISKIKIGQKLRFVLVNESGKERTASIYLINHQISPERTIRVHAHIDTEDPNLMPNMYLKALIEIGEGNKTTALPEKAIVNVGDKFYIFIKDDGHSHEHTETKHEEGTETHAEGEEKHSATEEVKHEEEQAFKAIEIQKGITQNGYTEVILPEGFEIDHAKVVINGAYALLSKMNNSEEEGHAH</sequence>
<dbReference type="PANTHER" id="PTHR30097:SF4">
    <property type="entry name" value="SLR6042 PROTEIN"/>
    <property type="match status" value="1"/>
</dbReference>
<dbReference type="GO" id="GO:0060003">
    <property type="term" value="P:copper ion export"/>
    <property type="evidence" value="ECO:0007669"/>
    <property type="project" value="TreeGrafter"/>
</dbReference>
<keyword evidence="5" id="KW-1185">Reference proteome</keyword>
<dbReference type="GO" id="GO:0022857">
    <property type="term" value="F:transmembrane transporter activity"/>
    <property type="evidence" value="ECO:0007669"/>
    <property type="project" value="InterPro"/>
</dbReference>
<dbReference type="NCBIfam" id="TIGR01730">
    <property type="entry name" value="RND_mfp"/>
    <property type="match status" value="1"/>
</dbReference>
<dbReference type="SUPFAM" id="SSF111369">
    <property type="entry name" value="HlyD-like secretion proteins"/>
    <property type="match status" value="1"/>
</dbReference>
<comment type="similarity">
    <text evidence="1">Belongs to the membrane fusion protein (MFP) (TC 8.A.1) family.</text>
</comment>
<dbReference type="KEGG" id="chu:CHU_1511"/>
<dbReference type="GO" id="GO:0030313">
    <property type="term" value="C:cell envelope"/>
    <property type="evidence" value="ECO:0007669"/>
    <property type="project" value="TreeGrafter"/>
</dbReference>
<evidence type="ECO:0000256" key="3">
    <source>
        <dbReference type="SAM" id="MobiDB-lite"/>
    </source>
</evidence>
<evidence type="ECO:0000256" key="1">
    <source>
        <dbReference type="ARBA" id="ARBA00009477"/>
    </source>
</evidence>
<dbReference type="OrthoDB" id="9814657at2"/>
<gene>
    <name evidence="4" type="primary">yegM</name>
    <name evidence="4" type="ordered locus">CHU_1511</name>
</gene>
<keyword evidence="2" id="KW-0813">Transport</keyword>
<reference evidence="4 5" key="1">
    <citation type="journal article" date="2007" name="Appl. Environ. Microbiol.">
        <title>Genome sequence of the cellulolytic gliding bacterium Cytophaga hutchinsonii.</title>
        <authorList>
            <person name="Xie G."/>
            <person name="Bruce D.C."/>
            <person name="Challacombe J.F."/>
            <person name="Chertkov O."/>
            <person name="Detter J.C."/>
            <person name="Gilna P."/>
            <person name="Han C.S."/>
            <person name="Lucas S."/>
            <person name="Misra M."/>
            <person name="Myers G.L."/>
            <person name="Richardson P."/>
            <person name="Tapia R."/>
            <person name="Thayer N."/>
            <person name="Thompson L.S."/>
            <person name="Brettin T.S."/>
            <person name="Henrissat B."/>
            <person name="Wilson D.B."/>
            <person name="McBride M.J."/>
        </authorList>
    </citation>
    <scope>NUCLEOTIDE SEQUENCE [LARGE SCALE GENOMIC DNA]</scope>
    <source>
        <strain evidence="5">ATCC 33406 / DSM 1761 / CIP 103989 / NBRC 15051 / NCIMB 9469 / D465</strain>
    </source>
</reference>
<organism evidence="4 5">
    <name type="scientific">Cytophaga hutchinsonii (strain ATCC 33406 / DSM 1761 / CIP 103989 / NBRC 15051 / NCIMB 9469 / D465)</name>
    <dbReference type="NCBI Taxonomy" id="269798"/>
    <lineage>
        <taxon>Bacteria</taxon>
        <taxon>Pseudomonadati</taxon>
        <taxon>Bacteroidota</taxon>
        <taxon>Cytophagia</taxon>
        <taxon>Cytophagales</taxon>
        <taxon>Cytophagaceae</taxon>
        <taxon>Cytophaga</taxon>
    </lineage>
</organism>
<dbReference type="InterPro" id="IPR006143">
    <property type="entry name" value="RND_pump_MFP"/>
</dbReference>
<name>A0A6N4SR75_CYTH3</name>
<accession>A0A6N4SR75</accession>
<dbReference type="PANTHER" id="PTHR30097">
    <property type="entry name" value="CATION EFFLUX SYSTEM PROTEIN CUSB"/>
    <property type="match status" value="1"/>
</dbReference>
<evidence type="ECO:0000256" key="2">
    <source>
        <dbReference type="ARBA" id="ARBA00022448"/>
    </source>
</evidence>
<dbReference type="Gene3D" id="2.40.50.100">
    <property type="match status" value="1"/>
</dbReference>
<proteinExistence type="inferred from homology"/>
<dbReference type="InterPro" id="IPR051909">
    <property type="entry name" value="MFP_Cation_Efflux"/>
</dbReference>
<dbReference type="GO" id="GO:0015679">
    <property type="term" value="P:plasma membrane copper ion transport"/>
    <property type="evidence" value="ECO:0007669"/>
    <property type="project" value="TreeGrafter"/>
</dbReference>
<evidence type="ECO:0000313" key="4">
    <source>
        <dbReference type="EMBL" id="ABG58782.1"/>
    </source>
</evidence>
<feature type="region of interest" description="Disordered" evidence="3">
    <location>
        <begin position="334"/>
        <end position="365"/>
    </location>
</feature>
<dbReference type="PROSITE" id="PS51257">
    <property type="entry name" value="PROKAR_LIPOPROTEIN"/>
    <property type="match status" value="1"/>
</dbReference>
<protein>
    <submittedName>
        <fullName evidence="4">Possible membrane-fusion protein</fullName>
    </submittedName>
</protein>
<evidence type="ECO:0000313" key="5">
    <source>
        <dbReference type="Proteomes" id="UP000001822"/>
    </source>
</evidence>
<dbReference type="Proteomes" id="UP000001822">
    <property type="component" value="Chromosome"/>
</dbReference>
<dbReference type="AlphaFoldDB" id="A0A6N4SR75"/>
<dbReference type="Gene3D" id="2.40.30.170">
    <property type="match status" value="1"/>
</dbReference>
<dbReference type="EMBL" id="CP000383">
    <property type="protein sequence ID" value="ABG58782.1"/>
    <property type="molecule type" value="Genomic_DNA"/>
</dbReference>
<dbReference type="GO" id="GO:0016020">
    <property type="term" value="C:membrane"/>
    <property type="evidence" value="ECO:0007669"/>
    <property type="project" value="InterPro"/>
</dbReference>